<evidence type="ECO:0000313" key="9">
    <source>
        <dbReference type="Proteomes" id="UP000092544"/>
    </source>
</evidence>
<dbReference type="GO" id="GO:0005886">
    <property type="term" value="C:plasma membrane"/>
    <property type="evidence" value="ECO:0007669"/>
    <property type="project" value="UniProtKB-SubCell"/>
</dbReference>
<name>A0A1A8TPC8_9GAMM</name>
<dbReference type="EMBL" id="FLOB01000008">
    <property type="protein sequence ID" value="SBS34898.1"/>
    <property type="molecule type" value="Genomic_DNA"/>
</dbReference>
<keyword evidence="2" id="KW-1003">Cell membrane</keyword>
<organism evidence="8 9">
    <name type="scientific">Marinomonas spartinae</name>
    <dbReference type="NCBI Taxonomy" id="1792290"/>
    <lineage>
        <taxon>Bacteria</taxon>
        <taxon>Pseudomonadati</taxon>
        <taxon>Pseudomonadota</taxon>
        <taxon>Gammaproteobacteria</taxon>
        <taxon>Oceanospirillales</taxon>
        <taxon>Oceanospirillaceae</taxon>
        <taxon>Marinomonas</taxon>
    </lineage>
</organism>
<dbReference type="RefSeq" id="WP_067018207.1">
    <property type="nucleotide sequence ID" value="NZ_FLOB01000008.1"/>
</dbReference>
<comment type="subcellular location">
    <subcellularLocation>
        <location evidence="1">Cell membrane</location>
        <topology evidence="1">Multi-pass membrane protein</topology>
    </subcellularLocation>
</comment>
<feature type="transmembrane region" description="Helical" evidence="6">
    <location>
        <begin position="301"/>
        <end position="323"/>
    </location>
</feature>
<keyword evidence="5 6" id="KW-0472">Membrane</keyword>
<feature type="transmembrane region" description="Helical" evidence="6">
    <location>
        <begin position="92"/>
        <end position="116"/>
    </location>
</feature>
<dbReference type="OrthoDB" id="9067529at2"/>
<feature type="transmembrane region" description="Helical" evidence="6">
    <location>
        <begin position="367"/>
        <end position="386"/>
    </location>
</feature>
<evidence type="ECO:0000256" key="5">
    <source>
        <dbReference type="ARBA" id="ARBA00023136"/>
    </source>
</evidence>
<feature type="transmembrane region" description="Helical" evidence="6">
    <location>
        <begin position="160"/>
        <end position="178"/>
    </location>
</feature>
<protein>
    <submittedName>
        <fullName evidence="8">Major Facilitator Superfamily protein</fullName>
    </submittedName>
</protein>
<feature type="transmembrane region" description="Helical" evidence="6">
    <location>
        <begin position="38"/>
        <end position="61"/>
    </location>
</feature>
<reference evidence="8 9" key="1">
    <citation type="submission" date="2016-06" db="EMBL/GenBank/DDBJ databases">
        <authorList>
            <person name="Kjaerup R.B."/>
            <person name="Dalgaard T.S."/>
            <person name="Juul-Madsen H.R."/>
        </authorList>
    </citation>
    <scope>NUCLEOTIDE SEQUENCE [LARGE SCALE GENOMIC DNA]</scope>
    <source>
        <strain evidence="8 9">CECT 8886</strain>
    </source>
</reference>
<evidence type="ECO:0000256" key="6">
    <source>
        <dbReference type="SAM" id="Phobius"/>
    </source>
</evidence>
<feature type="transmembrane region" description="Helical" evidence="6">
    <location>
        <begin position="246"/>
        <end position="265"/>
    </location>
</feature>
<sequence length="404" mass="43465">MRLAVTFGFNQAISHGFGMFLFAALVPMMQQTLDINSWYLALAGALTQIAYLCGAMLLGVIGHRLDSGRTLLVTGSLTSSLLFIMGWLDNPVIMICLLAIMAISAAMSWGSIVELVTRHGRADRTATNLSIASSGTAWGYSVNGLIILLIAPLLGWRSSWMAAAVLGMLVVFTTFTLLKSMRNQAQSQDIDVNFAVAMGTKQLFKTVLRERTAFLSCFMLLLVGASTITFTTWLNTYLAELSLPSALGGYTWGMIGLTGMIAGFFVGKLADKKGHGVALLSIFGVFALSLVAFSFHPAKFVMLAGFGYGMMYFPIWGIVAGWVNKQYSSKATMQINGIGMVTFGLGGTLGNLLAGMIHEATGSLQNVYWLISALGIALFILAMYIYQSERQTKTSMVGDISPTA</sequence>
<dbReference type="Proteomes" id="UP000092544">
    <property type="component" value="Unassembled WGS sequence"/>
</dbReference>
<feature type="transmembrane region" description="Helical" evidence="6">
    <location>
        <begin position="277"/>
        <end position="295"/>
    </location>
</feature>
<evidence type="ECO:0000313" key="8">
    <source>
        <dbReference type="EMBL" id="SBS34898.1"/>
    </source>
</evidence>
<dbReference type="GO" id="GO:0022857">
    <property type="term" value="F:transmembrane transporter activity"/>
    <property type="evidence" value="ECO:0007669"/>
    <property type="project" value="InterPro"/>
</dbReference>
<dbReference type="InterPro" id="IPR011701">
    <property type="entry name" value="MFS"/>
</dbReference>
<gene>
    <name evidence="8" type="ORF">MSP8886_03204</name>
</gene>
<accession>A0A1A8TPC8</accession>
<dbReference type="InterPro" id="IPR036259">
    <property type="entry name" value="MFS_trans_sf"/>
</dbReference>
<feature type="transmembrane region" description="Helical" evidence="6">
    <location>
        <begin position="7"/>
        <end position="26"/>
    </location>
</feature>
<evidence type="ECO:0000259" key="7">
    <source>
        <dbReference type="PROSITE" id="PS50850"/>
    </source>
</evidence>
<evidence type="ECO:0000256" key="1">
    <source>
        <dbReference type="ARBA" id="ARBA00004651"/>
    </source>
</evidence>
<evidence type="ECO:0000256" key="3">
    <source>
        <dbReference type="ARBA" id="ARBA00022692"/>
    </source>
</evidence>
<feature type="transmembrane region" description="Helical" evidence="6">
    <location>
        <begin position="213"/>
        <end position="234"/>
    </location>
</feature>
<feature type="domain" description="Major facilitator superfamily (MFS) profile" evidence="7">
    <location>
        <begin position="1"/>
        <end position="390"/>
    </location>
</feature>
<dbReference type="PANTHER" id="PTHR43124:SF3">
    <property type="entry name" value="CHLORAMPHENICOL EFFLUX PUMP RV0191"/>
    <property type="match status" value="1"/>
</dbReference>
<keyword evidence="3 6" id="KW-0812">Transmembrane</keyword>
<dbReference type="SUPFAM" id="SSF103473">
    <property type="entry name" value="MFS general substrate transporter"/>
    <property type="match status" value="1"/>
</dbReference>
<keyword evidence="9" id="KW-1185">Reference proteome</keyword>
<dbReference type="InterPro" id="IPR020846">
    <property type="entry name" value="MFS_dom"/>
</dbReference>
<keyword evidence="4 6" id="KW-1133">Transmembrane helix</keyword>
<evidence type="ECO:0000256" key="4">
    <source>
        <dbReference type="ARBA" id="ARBA00022989"/>
    </source>
</evidence>
<dbReference type="PANTHER" id="PTHR43124">
    <property type="entry name" value="PURINE EFFLUX PUMP PBUE"/>
    <property type="match status" value="1"/>
</dbReference>
<dbReference type="CDD" id="cd06174">
    <property type="entry name" value="MFS"/>
    <property type="match status" value="1"/>
</dbReference>
<dbReference type="PROSITE" id="PS50850">
    <property type="entry name" value="MFS"/>
    <property type="match status" value="1"/>
</dbReference>
<dbReference type="Pfam" id="PF07690">
    <property type="entry name" value="MFS_1"/>
    <property type="match status" value="1"/>
</dbReference>
<proteinExistence type="predicted"/>
<feature type="transmembrane region" description="Helical" evidence="6">
    <location>
        <begin position="137"/>
        <end position="154"/>
    </location>
</feature>
<dbReference type="Gene3D" id="1.20.1250.20">
    <property type="entry name" value="MFS general substrate transporter like domains"/>
    <property type="match status" value="2"/>
</dbReference>
<feature type="transmembrane region" description="Helical" evidence="6">
    <location>
        <begin position="335"/>
        <end position="355"/>
    </location>
</feature>
<evidence type="ECO:0000256" key="2">
    <source>
        <dbReference type="ARBA" id="ARBA00022475"/>
    </source>
</evidence>
<feature type="transmembrane region" description="Helical" evidence="6">
    <location>
        <begin position="68"/>
        <end position="86"/>
    </location>
</feature>
<dbReference type="AlphaFoldDB" id="A0A1A8TPC8"/>
<dbReference type="STRING" id="1792290.MSP8886_03204"/>
<dbReference type="InterPro" id="IPR050189">
    <property type="entry name" value="MFS_Efflux_Transporters"/>
</dbReference>